<evidence type="ECO:0000313" key="9">
    <source>
        <dbReference type="EMBL" id="AEV72969.1"/>
    </source>
</evidence>
<feature type="transmembrane region" description="Helical" evidence="7">
    <location>
        <begin position="309"/>
        <end position="333"/>
    </location>
</feature>
<organism evidence="9 10">
    <name type="scientific">Mycolicibacterium rhodesiae (strain NBB3)</name>
    <name type="common">Mycobacterium rhodesiae</name>
    <dbReference type="NCBI Taxonomy" id="710685"/>
    <lineage>
        <taxon>Bacteria</taxon>
        <taxon>Bacillati</taxon>
        <taxon>Actinomycetota</taxon>
        <taxon>Actinomycetes</taxon>
        <taxon>Mycobacteriales</taxon>
        <taxon>Mycobacteriaceae</taxon>
        <taxon>Mycolicibacterium</taxon>
    </lineage>
</organism>
<feature type="transmembrane region" description="Helical" evidence="7">
    <location>
        <begin position="229"/>
        <end position="249"/>
    </location>
</feature>
<evidence type="ECO:0000256" key="2">
    <source>
        <dbReference type="ARBA" id="ARBA00022448"/>
    </source>
</evidence>
<feature type="transmembrane region" description="Helical" evidence="7">
    <location>
        <begin position="269"/>
        <end position="288"/>
    </location>
</feature>
<feature type="transmembrane region" description="Helical" evidence="7">
    <location>
        <begin position="12"/>
        <end position="36"/>
    </location>
</feature>
<feature type="transmembrane region" description="Helical" evidence="7">
    <location>
        <begin position="166"/>
        <end position="186"/>
    </location>
</feature>
<evidence type="ECO:0000256" key="6">
    <source>
        <dbReference type="ARBA" id="ARBA00023136"/>
    </source>
</evidence>
<dbReference type="InterPro" id="IPR050171">
    <property type="entry name" value="MFS_Transporters"/>
</dbReference>
<dbReference type="Pfam" id="PF07690">
    <property type="entry name" value="MFS_1"/>
    <property type="match status" value="1"/>
</dbReference>
<dbReference type="OrthoDB" id="9793283at2"/>
<dbReference type="InterPro" id="IPR020846">
    <property type="entry name" value="MFS_dom"/>
</dbReference>
<keyword evidence="2" id="KW-0813">Transport</keyword>
<dbReference type="PANTHER" id="PTHR23517">
    <property type="entry name" value="RESISTANCE PROTEIN MDTM, PUTATIVE-RELATED-RELATED"/>
    <property type="match status" value="1"/>
</dbReference>
<evidence type="ECO:0000256" key="7">
    <source>
        <dbReference type="SAM" id="Phobius"/>
    </source>
</evidence>
<dbReference type="GO" id="GO:0005886">
    <property type="term" value="C:plasma membrane"/>
    <property type="evidence" value="ECO:0007669"/>
    <property type="project" value="UniProtKB-SubCell"/>
</dbReference>
<evidence type="ECO:0000256" key="1">
    <source>
        <dbReference type="ARBA" id="ARBA00004651"/>
    </source>
</evidence>
<proteinExistence type="predicted"/>
<name>G8RV97_MYCRN</name>
<dbReference type="InterPro" id="IPR011701">
    <property type="entry name" value="MFS"/>
</dbReference>
<dbReference type="AlphaFoldDB" id="G8RV97"/>
<dbReference type="PANTHER" id="PTHR23517:SF3">
    <property type="entry name" value="INTEGRAL MEMBRANE TRANSPORT PROTEIN"/>
    <property type="match status" value="1"/>
</dbReference>
<dbReference type="RefSeq" id="WP_014210781.1">
    <property type="nucleotide sequence ID" value="NC_016604.1"/>
</dbReference>
<evidence type="ECO:0000256" key="3">
    <source>
        <dbReference type="ARBA" id="ARBA00022475"/>
    </source>
</evidence>
<evidence type="ECO:0000313" key="10">
    <source>
        <dbReference type="Proteomes" id="UP000005442"/>
    </source>
</evidence>
<feature type="domain" description="Major facilitator superfamily (MFS) profile" evidence="8">
    <location>
        <begin position="1"/>
        <end position="416"/>
    </location>
</feature>
<dbReference type="STRING" id="710685.MycrhN_2380"/>
<dbReference type="EMBL" id="CP003169">
    <property type="protein sequence ID" value="AEV72969.1"/>
    <property type="molecule type" value="Genomic_DNA"/>
</dbReference>
<evidence type="ECO:0000256" key="5">
    <source>
        <dbReference type="ARBA" id="ARBA00022989"/>
    </source>
</evidence>
<dbReference type="GO" id="GO:0022857">
    <property type="term" value="F:transmembrane transporter activity"/>
    <property type="evidence" value="ECO:0007669"/>
    <property type="project" value="InterPro"/>
</dbReference>
<protein>
    <submittedName>
        <fullName evidence="9">Arabinose efflux permease family protein</fullName>
    </submittedName>
</protein>
<dbReference type="Proteomes" id="UP000005442">
    <property type="component" value="Chromosome"/>
</dbReference>
<keyword evidence="3" id="KW-1003">Cell membrane</keyword>
<dbReference type="PATRIC" id="fig|710685.3.peg.2381"/>
<sequence>MRKFMTLHRNVRVRIGLAFVHKLIDAMILTFIAIYLAARVGIATTGALILLFAVFAVFGMLLGGHLSEMWGRRPVLIVGDLIGTAFLVLMAAAFFADWGPLAVYFSYAIVKFGTNLALPANDSTIIDVTPPEDRKYIYTVNYWVINLALGGGALLGGFLYNSHFGAVILGGAVGMGFTLLVTVLLVTETKPASSPASTIPASAPGKLRGWAQFAEGYKVVLADSIFRRLIIIATLILTLEGQLSTAIGIRLSNDFGVQYVFPFGDVHGVQMLGVLKAVNTILVVLLALKVNSLLRQLSDRTRVYVGVALYAGGFAVLAVTNTAWLLLLAVVVLTMGELMNTPVQQGLLAELAPDDGRPRYMAAYYLHIRFGQVVNSLLISLSAFLSTLGMAGIYLLFGVVILMQYRVILDRRQARAAAQAPLTV</sequence>
<feature type="transmembrane region" description="Helical" evidence="7">
    <location>
        <begin position="101"/>
        <end position="120"/>
    </location>
</feature>
<dbReference type="PROSITE" id="PS50850">
    <property type="entry name" value="MFS"/>
    <property type="match status" value="1"/>
</dbReference>
<keyword evidence="10" id="KW-1185">Reference proteome</keyword>
<feature type="transmembrane region" description="Helical" evidence="7">
    <location>
        <begin position="140"/>
        <end position="160"/>
    </location>
</feature>
<keyword evidence="6 7" id="KW-0472">Membrane</keyword>
<dbReference type="Gene3D" id="1.20.1250.20">
    <property type="entry name" value="MFS general substrate transporter like domains"/>
    <property type="match status" value="1"/>
</dbReference>
<feature type="transmembrane region" description="Helical" evidence="7">
    <location>
        <begin position="42"/>
        <end position="63"/>
    </location>
</feature>
<dbReference type="SUPFAM" id="SSF103473">
    <property type="entry name" value="MFS general substrate transporter"/>
    <property type="match status" value="1"/>
</dbReference>
<keyword evidence="4 7" id="KW-0812">Transmembrane</keyword>
<comment type="subcellular location">
    <subcellularLocation>
        <location evidence="1">Cell membrane</location>
        <topology evidence="1">Multi-pass membrane protein</topology>
    </subcellularLocation>
</comment>
<dbReference type="HOGENOM" id="CLU_001265_60_3_11"/>
<keyword evidence="5 7" id="KW-1133">Transmembrane helix</keyword>
<evidence type="ECO:0000259" key="8">
    <source>
        <dbReference type="PROSITE" id="PS50850"/>
    </source>
</evidence>
<dbReference type="KEGG" id="mrh:MycrhN_2380"/>
<evidence type="ECO:0000256" key="4">
    <source>
        <dbReference type="ARBA" id="ARBA00022692"/>
    </source>
</evidence>
<feature type="transmembrane region" description="Helical" evidence="7">
    <location>
        <begin position="75"/>
        <end position="95"/>
    </location>
</feature>
<dbReference type="eggNOG" id="COG3104">
    <property type="taxonomic scope" value="Bacteria"/>
</dbReference>
<feature type="transmembrane region" description="Helical" evidence="7">
    <location>
        <begin position="377"/>
        <end position="403"/>
    </location>
</feature>
<accession>G8RV97</accession>
<gene>
    <name evidence="9" type="ordered locus">MycrhN_2380</name>
</gene>
<dbReference type="InterPro" id="IPR036259">
    <property type="entry name" value="MFS_trans_sf"/>
</dbReference>
<reference evidence="9 10" key="1">
    <citation type="submission" date="2011-12" db="EMBL/GenBank/DDBJ databases">
        <title>Complete sequence of Mycobacterium rhodesiae NBB3.</title>
        <authorList>
            <consortium name="US DOE Joint Genome Institute"/>
            <person name="Lucas S."/>
            <person name="Han J."/>
            <person name="Lapidus A."/>
            <person name="Cheng J.-F."/>
            <person name="Goodwin L."/>
            <person name="Pitluck S."/>
            <person name="Peters L."/>
            <person name="Mikhailova N."/>
            <person name="Gu W."/>
            <person name="Detter J.C."/>
            <person name="Han C."/>
            <person name="Tapia R."/>
            <person name="Land M."/>
            <person name="Hauser L."/>
            <person name="Kyrpides N."/>
            <person name="Ivanova N."/>
            <person name="Pagani I."/>
            <person name="Mattes T."/>
            <person name="Holmes A."/>
            <person name="Rutledge P."/>
            <person name="Paulsen I."/>
            <person name="Coleman N."/>
            <person name="Woyke T."/>
        </authorList>
    </citation>
    <scope>NUCLEOTIDE SEQUENCE [LARGE SCALE GENOMIC DNA]</scope>
    <source>
        <strain evidence="9 10">NBB3</strain>
    </source>
</reference>